<keyword evidence="2" id="KW-1133">Transmembrane helix</keyword>
<protein>
    <submittedName>
        <fullName evidence="3">Uncharacterized protein</fullName>
    </submittedName>
</protein>
<keyword evidence="2" id="KW-0812">Transmembrane</keyword>
<organism evidence="3 4">
    <name type="scientific">Methylobacterium brachiatum</name>
    <dbReference type="NCBI Taxonomy" id="269660"/>
    <lineage>
        <taxon>Bacteria</taxon>
        <taxon>Pseudomonadati</taxon>
        <taxon>Pseudomonadota</taxon>
        <taxon>Alphaproteobacteria</taxon>
        <taxon>Hyphomicrobiales</taxon>
        <taxon>Methylobacteriaceae</taxon>
        <taxon>Methylobacterium</taxon>
    </lineage>
</organism>
<gene>
    <name evidence="3" type="ORF">ABS770_28130</name>
</gene>
<evidence type="ECO:0000256" key="1">
    <source>
        <dbReference type="SAM" id="MobiDB-lite"/>
    </source>
</evidence>
<keyword evidence="4" id="KW-1185">Reference proteome</keyword>
<proteinExistence type="predicted"/>
<evidence type="ECO:0000256" key="2">
    <source>
        <dbReference type="SAM" id="Phobius"/>
    </source>
</evidence>
<accession>A0ABV1RBR1</accession>
<comment type="caution">
    <text evidence="3">The sequence shown here is derived from an EMBL/GenBank/DDBJ whole genome shotgun (WGS) entry which is preliminary data.</text>
</comment>
<sequence>MNSLLFGLLPLLIIATWAAGSVLVERAWHQPAPAGQIVASMLCVGFCLAAIAALAWAMPQPGQNWSDAPLKHIAPRGPSSLDGPATSR</sequence>
<dbReference type="EMBL" id="JBELQD010000081">
    <property type="protein sequence ID" value="MER2292130.1"/>
    <property type="molecule type" value="Genomic_DNA"/>
</dbReference>
<dbReference type="RefSeq" id="WP_128755045.1">
    <property type="nucleotide sequence ID" value="NZ_JBELQD010000081.1"/>
</dbReference>
<feature type="transmembrane region" description="Helical" evidence="2">
    <location>
        <begin position="36"/>
        <end position="57"/>
    </location>
</feature>
<name>A0ABV1RBR1_9HYPH</name>
<keyword evidence="2" id="KW-0472">Membrane</keyword>
<dbReference type="Proteomes" id="UP001432995">
    <property type="component" value="Unassembled WGS sequence"/>
</dbReference>
<feature type="region of interest" description="Disordered" evidence="1">
    <location>
        <begin position="67"/>
        <end position="88"/>
    </location>
</feature>
<evidence type="ECO:0000313" key="3">
    <source>
        <dbReference type="EMBL" id="MER2292130.1"/>
    </source>
</evidence>
<evidence type="ECO:0000313" key="4">
    <source>
        <dbReference type="Proteomes" id="UP001432995"/>
    </source>
</evidence>
<reference evidence="3" key="1">
    <citation type="submission" date="2024-06" db="EMBL/GenBank/DDBJ databases">
        <authorList>
            <person name="Campbell A.G."/>
        </authorList>
    </citation>
    <scope>NUCLEOTIDE SEQUENCE</scope>
    <source>
        <strain evidence="3">EM17</strain>
    </source>
</reference>